<dbReference type="PROSITE" id="PS50118">
    <property type="entry name" value="HMG_BOX_2"/>
    <property type="match status" value="1"/>
</dbReference>
<dbReference type="Proteomes" id="UP001652621">
    <property type="component" value="Unplaced"/>
</dbReference>
<feature type="compositionally biased region" description="Basic residues" evidence="2">
    <location>
        <begin position="103"/>
        <end position="112"/>
    </location>
</feature>
<proteinExistence type="predicted"/>
<feature type="region of interest" description="Disordered" evidence="2">
    <location>
        <begin position="83"/>
        <end position="143"/>
    </location>
</feature>
<gene>
    <name evidence="5" type="primary">LOC109611620</name>
</gene>
<dbReference type="OrthoDB" id="114660at2759"/>
<dbReference type="InterPro" id="IPR009071">
    <property type="entry name" value="HMG_box_dom"/>
</dbReference>
<keyword evidence="1" id="KW-0238">DNA-binding</keyword>
<sequence>MASIVWNSICEIFSTLVRPTTRKTRVTFTPSTLKREILREVRLAATPNPFLNFFAEVRIKAMQESQNHPKHLARLAKTAGHMWNDMSEEQKRPYREMALEQKVKKRRRKRRSALFTPQRKLQKDRRKRKQDLLAKEKEKKYGA</sequence>
<dbReference type="VEuPathDB" id="VectorBase:MDOMA2_005593"/>
<feature type="compositionally biased region" description="Basic and acidic residues" evidence="2">
    <location>
        <begin position="88"/>
        <end position="102"/>
    </location>
</feature>
<keyword evidence="1" id="KW-0539">Nucleus</keyword>
<dbReference type="KEGG" id="mde:109611620"/>
<dbReference type="InterPro" id="IPR036910">
    <property type="entry name" value="HMG_box_dom_sf"/>
</dbReference>
<dbReference type="RefSeq" id="XP_019890145.1">
    <property type="nucleotide sequence ID" value="XM_020034586.2"/>
</dbReference>
<feature type="DNA-binding region" description="HMG box" evidence="1">
    <location>
        <begin position="43"/>
        <end position="113"/>
    </location>
</feature>
<evidence type="ECO:0000256" key="2">
    <source>
        <dbReference type="SAM" id="MobiDB-lite"/>
    </source>
</evidence>
<evidence type="ECO:0000313" key="5">
    <source>
        <dbReference type="RefSeq" id="XP_019890145.1"/>
    </source>
</evidence>
<feature type="compositionally biased region" description="Basic and acidic residues" evidence="2">
    <location>
        <begin position="130"/>
        <end position="143"/>
    </location>
</feature>
<evidence type="ECO:0000256" key="1">
    <source>
        <dbReference type="PROSITE-ProRule" id="PRU00267"/>
    </source>
</evidence>
<reference evidence="5" key="1">
    <citation type="submission" date="2025-08" db="UniProtKB">
        <authorList>
            <consortium name="RefSeq"/>
        </authorList>
    </citation>
    <scope>IDENTIFICATION</scope>
    <source>
        <strain evidence="5">Aabys</strain>
        <tissue evidence="5">Whole body</tissue>
    </source>
</reference>
<keyword evidence="4" id="KW-1185">Reference proteome</keyword>
<organism evidence="4 5">
    <name type="scientific">Musca domestica</name>
    <name type="common">House fly</name>
    <dbReference type="NCBI Taxonomy" id="7370"/>
    <lineage>
        <taxon>Eukaryota</taxon>
        <taxon>Metazoa</taxon>
        <taxon>Ecdysozoa</taxon>
        <taxon>Arthropoda</taxon>
        <taxon>Hexapoda</taxon>
        <taxon>Insecta</taxon>
        <taxon>Pterygota</taxon>
        <taxon>Neoptera</taxon>
        <taxon>Endopterygota</taxon>
        <taxon>Diptera</taxon>
        <taxon>Brachycera</taxon>
        <taxon>Muscomorpha</taxon>
        <taxon>Muscoidea</taxon>
        <taxon>Muscidae</taxon>
        <taxon>Musca</taxon>
    </lineage>
</organism>
<feature type="domain" description="HMG box" evidence="3">
    <location>
        <begin position="43"/>
        <end position="113"/>
    </location>
</feature>
<name>A0A9J7DB81_MUSDO</name>
<dbReference type="GO" id="GO:0005634">
    <property type="term" value="C:nucleus"/>
    <property type="evidence" value="ECO:0007669"/>
    <property type="project" value="UniProtKB-UniRule"/>
</dbReference>
<dbReference type="GeneID" id="109611620"/>
<dbReference type="CDD" id="cd00084">
    <property type="entry name" value="HMG-box_SF"/>
    <property type="match status" value="1"/>
</dbReference>
<dbReference type="Pfam" id="PF00505">
    <property type="entry name" value="HMG_box"/>
    <property type="match status" value="1"/>
</dbReference>
<protein>
    <submittedName>
        <fullName evidence="5">Uncharacterized protein LOC109611620</fullName>
    </submittedName>
</protein>
<feature type="compositionally biased region" description="Basic residues" evidence="2">
    <location>
        <begin position="120"/>
        <end position="129"/>
    </location>
</feature>
<evidence type="ECO:0000259" key="3">
    <source>
        <dbReference type="PROSITE" id="PS50118"/>
    </source>
</evidence>
<dbReference type="SUPFAM" id="SSF47095">
    <property type="entry name" value="HMG-box"/>
    <property type="match status" value="1"/>
</dbReference>
<dbReference type="AlphaFoldDB" id="A0A9J7DB81"/>
<dbReference type="Gene3D" id="1.10.30.10">
    <property type="entry name" value="High mobility group box domain"/>
    <property type="match status" value="1"/>
</dbReference>
<dbReference type="GO" id="GO:0003677">
    <property type="term" value="F:DNA binding"/>
    <property type="evidence" value="ECO:0007669"/>
    <property type="project" value="UniProtKB-UniRule"/>
</dbReference>
<evidence type="ECO:0000313" key="4">
    <source>
        <dbReference type="Proteomes" id="UP001652621"/>
    </source>
</evidence>
<accession>A0A9J7DB81</accession>